<sequence>MSKSPRSPRSLRPSVRRLYVTEMQTHAEYSHLRPVCPRPLDSGSDLPPPLSPKDVKITKITKIAQAFSATSLCY</sequence>
<accession>A0A0B2VUP0</accession>
<dbReference type="AlphaFoldDB" id="A0A0B2VUP0"/>
<reference evidence="2 3" key="1">
    <citation type="submission" date="2014-11" db="EMBL/GenBank/DDBJ databases">
        <title>Genetic blueprint of the zoonotic pathogen Toxocara canis.</title>
        <authorList>
            <person name="Zhu X.-Q."/>
            <person name="Korhonen P.K."/>
            <person name="Cai H."/>
            <person name="Young N.D."/>
            <person name="Nejsum P."/>
            <person name="von Samson-Himmelstjerna G."/>
            <person name="Boag P.R."/>
            <person name="Tan P."/>
            <person name="Li Q."/>
            <person name="Min J."/>
            <person name="Yang Y."/>
            <person name="Wang X."/>
            <person name="Fang X."/>
            <person name="Hall R.S."/>
            <person name="Hofmann A."/>
            <person name="Sternberg P.W."/>
            <person name="Jex A.R."/>
            <person name="Gasser R.B."/>
        </authorList>
    </citation>
    <scope>NUCLEOTIDE SEQUENCE [LARGE SCALE GENOMIC DNA]</scope>
    <source>
        <strain evidence="2">PN_DK_2014</strain>
    </source>
</reference>
<evidence type="ECO:0000313" key="3">
    <source>
        <dbReference type="Proteomes" id="UP000031036"/>
    </source>
</evidence>
<dbReference type="Proteomes" id="UP000031036">
    <property type="component" value="Unassembled WGS sequence"/>
</dbReference>
<dbReference type="EMBL" id="JPKZ01000906">
    <property type="protein sequence ID" value="KHN84675.1"/>
    <property type="molecule type" value="Genomic_DNA"/>
</dbReference>
<evidence type="ECO:0000313" key="2">
    <source>
        <dbReference type="EMBL" id="KHN84675.1"/>
    </source>
</evidence>
<feature type="region of interest" description="Disordered" evidence="1">
    <location>
        <begin position="33"/>
        <end position="53"/>
    </location>
</feature>
<comment type="caution">
    <text evidence="2">The sequence shown here is derived from an EMBL/GenBank/DDBJ whole genome shotgun (WGS) entry which is preliminary data.</text>
</comment>
<protein>
    <submittedName>
        <fullName evidence="2">Uncharacterized protein</fullName>
    </submittedName>
</protein>
<proteinExistence type="predicted"/>
<organism evidence="2 3">
    <name type="scientific">Toxocara canis</name>
    <name type="common">Canine roundworm</name>
    <dbReference type="NCBI Taxonomy" id="6265"/>
    <lineage>
        <taxon>Eukaryota</taxon>
        <taxon>Metazoa</taxon>
        <taxon>Ecdysozoa</taxon>
        <taxon>Nematoda</taxon>
        <taxon>Chromadorea</taxon>
        <taxon>Rhabditida</taxon>
        <taxon>Spirurina</taxon>
        <taxon>Ascaridomorpha</taxon>
        <taxon>Ascaridoidea</taxon>
        <taxon>Toxocaridae</taxon>
        <taxon>Toxocara</taxon>
    </lineage>
</organism>
<keyword evidence="3" id="KW-1185">Reference proteome</keyword>
<name>A0A0B2VUP0_TOXCA</name>
<gene>
    <name evidence="2" type="ORF">Tcan_11445</name>
</gene>
<evidence type="ECO:0000256" key="1">
    <source>
        <dbReference type="SAM" id="MobiDB-lite"/>
    </source>
</evidence>